<dbReference type="Proteomes" id="UP001501446">
    <property type="component" value="Unassembled WGS sequence"/>
</dbReference>
<keyword evidence="1" id="KW-0812">Transmembrane</keyword>
<proteinExistence type="predicted"/>
<organism evidence="2 3">
    <name type="scientific">Kocuria gwangalliensis</name>
    <dbReference type="NCBI Taxonomy" id="501592"/>
    <lineage>
        <taxon>Bacteria</taxon>
        <taxon>Bacillati</taxon>
        <taxon>Actinomycetota</taxon>
        <taxon>Actinomycetes</taxon>
        <taxon>Micrococcales</taxon>
        <taxon>Micrococcaceae</taxon>
        <taxon>Kocuria</taxon>
    </lineage>
</organism>
<dbReference type="EMBL" id="BAABLN010000071">
    <property type="protein sequence ID" value="GAA4707943.1"/>
    <property type="molecule type" value="Genomic_DNA"/>
</dbReference>
<keyword evidence="1" id="KW-1133">Transmembrane helix</keyword>
<keyword evidence="1" id="KW-0472">Membrane</keyword>
<gene>
    <name evidence="2" type="ORF">GCM10025781_28300</name>
</gene>
<name>A0ABP8XHX2_9MICC</name>
<protein>
    <submittedName>
        <fullName evidence="2">Uncharacterized protein</fullName>
    </submittedName>
</protein>
<accession>A0ABP8XHX2</accession>
<evidence type="ECO:0000256" key="1">
    <source>
        <dbReference type="SAM" id="Phobius"/>
    </source>
</evidence>
<evidence type="ECO:0000313" key="3">
    <source>
        <dbReference type="Proteomes" id="UP001501446"/>
    </source>
</evidence>
<evidence type="ECO:0000313" key="2">
    <source>
        <dbReference type="EMBL" id="GAA4707943.1"/>
    </source>
</evidence>
<feature type="transmembrane region" description="Helical" evidence="1">
    <location>
        <begin position="34"/>
        <end position="55"/>
    </location>
</feature>
<reference evidence="3" key="1">
    <citation type="journal article" date="2019" name="Int. J. Syst. Evol. Microbiol.">
        <title>The Global Catalogue of Microorganisms (GCM) 10K type strain sequencing project: providing services to taxonomists for standard genome sequencing and annotation.</title>
        <authorList>
            <consortium name="The Broad Institute Genomics Platform"/>
            <consortium name="The Broad Institute Genome Sequencing Center for Infectious Disease"/>
            <person name="Wu L."/>
            <person name="Ma J."/>
        </authorList>
    </citation>
    <scope>NUCLEOTIDE SEQUENCE [LARGE SCALE GENOMIC DNA]</scope>
    <source>
        <strain evidence="3">JCM 18958</strain>
    </source>
</reference>
<sequence>MIALVLAALSSVSLVIVLIAALMGQVLWGGFTIFPAIFFPVAFMLMCVELARTALRRRRR</sequence>
<comment type="caution">
    <text evidence="2">The sequence shown here is derived from an EMBL/GenBank/DDBJ whole genome shotgun (WGS) entry which is preliminary data.</text>
</comment>
<keyword evidence="3" id="KW-1185">Reference proteome</keyword>